<proteinExistence type="predicted"/>
<dbReference type="InterPro" id="IPR011013">
    <property type="entry name" value="Gal_mutarotase_sf_dom"/>
</dbReference>
<name>A0ABV4CZS2_9BACT</name>
<dbReference type="Proteomes" id="UP001565200">
    <property type="component" value="Unassembled WGS sequence"/>
</dbReference>
<evidence type="ECO:0000313" key="2">
    <source>
        <dbReference type="Proteomes" id="UP001565200"/>
    </source>
</evidence>
<comment type="caution">
    <text evidence="1">The sequence shown here is derived from an EMBL/GenBank/DDBJ whole genome shotgun (WGS) entry which is preliminary data.</text>
</comment>
<organism evidence="1 2">
    <name type="scientific">Heminiphilus faecis</name>
    <dbReference type="NCBI Taxonomy" id="2601703"/>
    <lineage>
        <taxon>Bacteria</taxon>
        <taxon>Pseudomonadati</taxon>
        <taxon>Bacteroidota</taxon>
        <taxon>Bacteroidia</taxon>
        <taxon>Bacteroidales</taxon>
        <taxon>Muribaculaceae</taxon>
        <taxon>Heminiphilus</taxon>
    </lineage>
</organism>
<keyword evidence="2" id="KW-1185">Reference proteome</keyword>
<dbReference type="Pfam" id="PF16153">
    <property type="entry name" value="DUF4861"/>
    <property type="match status" value="1"/>
</dbReference>
<dbReference type="EMBL" id="JBCLPP010000041">
    <property type="protein sequence ID" value="MEY8246331.1"/>
    <property type="molecule type" value="Genomic_DNA"/>
</dbReference>
<dbReference type="RefSeq" id="WP_121698017.1">
    <property type="nucleotide sequence ID" value="NZ_JBCLPP010000041.1"/>
</dbReference>
<dbReference type="SUPFAM" id="SSF74650">
    <property type="entry name" value="Galactose mutarotase-like"/>
    <property type="match status" value="1"/>
</dbReference>
<dbReference type="PROSITE" id="PS51257">
    <property type="entry name" value="PROKAR_LIPOPROTEIN"/>
    <property type="match status" value="1"/>
</dbReference>
<reference evidence="1 2" key="1">
    <citation type="submission" date="2024-03" db="EMBL/GenBank/DDBJ databases">
        <title>Mouse gut bacterial collection (mGBC) of GemPharmatech.</title>
        <authorList>
            <person name="He Y."/>
            <person name="Dong L."/>
            <person name="Wu D."/>
            <person name="Gao X."/>
            <person name="Lin Z."/>
        </authorList>
    </citation>
    <scope>NUCLEOTIDE SEQUENCE [LARGE SCALE GENOMIC DNA]</scope>
    <source>
        <strain evidence="1 2">54-13</strain>
    </source>
</reference>
<evidence type="ECO:0000313" key="1">
    <source>
        <dbReference type="EMBL" id="MEY8246331.1"/>
    </source>
</evidence>
<sequence>MLDKFTAAVTAMLLLTACNGRNSITVTVDNTLGFDRTEEMAELPADPVLDMLGSKYCYITDSDGNEVPSQITYDRLLIFQPSVKARQLAVYTLHPSDTMHAYKSLTFGRLYPERADDLAWENDLVGFRAYGPATQAKGEKAYGYDIFFKYPQHGLVLEKLYAPETDPATWSKVDSLRRIDPAMAEDFINTFSYHIDHGLGMDCYAVGPTLGAGVAAILDNDTIAMPWCYDKAEILDNGPLRFTARLTFAPRTIGNDTAVVEQRKITLDAGSYLNRCTVNYNGLRHGKSIVAGVPRRDDSPAVLDADNGIVAYADPTQGPDNGKALLGIVWPDGINAARETDGHIVGESMIDSDGELTYYWGFTWSKTDIATLTEWNDRLIQVKKALSSPLSVAIED</sequence>
<dbReference type="InterPro" id="IPR032342">
    <property type="entry name" value="DUF4861"/>
</dbReference>
<gene>
    <name evidence="1" type="ORF">AAK873_12005</name>
</gene>
<accession>A0ABV4CZS2</accession>
<protein>
    <submittedName>
        <fullName evidence="1">DUF4861 family protein</fullName>
    </submittedName>
</protein>